<sequence>MIGVLHPEGKMSVHKNIIKFLNYSYNRSHEYIPHNWDILLDTKDLKEGSLIFDAVAFINNEYKQIVIAYNGTLFNINNFKELYHDLSIWLDIYKQEVPHQFTDGGVRFLNKVIEKVGAEQVGDYKLINLGHSTGAINSDLASLYLNKLGYTSVSITYENLGSKPILEKYAAYNNINLEGIQENFQVYNTTESIINELNKHFGNVNRLDLSYNPEDSILSKTAFTLSNIGEMLGIAHKVYALYTSFEQQVYPQVFEEGQVNNVNYLNAANLLNAASIGLIVASSKVSEVDKAIFMHKFENIKRLVGDNQGLNEESLDLNQSLLTDDSSNYFSNNSLNYSFH</sequence>
<dbReference type="SUPFAM" id="SSF53474">
    <property type="entry name" value="alpha/beta-Hydrolases"/>
    <property type="match status" value="1"/>
</dbReference>
<keyword evidence="2" id="KW-1185">Reference proteome</keyword>
<protein>
    <recommendedName>
        <fullName evidence="3">Fungal lipase-like domain-containing protein</fullName>
    </recommendedName>
</protein>
<organism evidence="1 2">
    <name type="scientific">Candidatus Jidaibacter acanthamoebae</name>
    <dbReference type="NCBI Taxonomy" id="86105"/>
    <lineage>
        <taxon>Bacteria</taxon>
        <taxon>Pseudomonadati</taxon>
        <taxon>Pseudomonadota</taxon>
        <taxon>Alphaproteobacteria</taxon>
        <taxon>Rickettsiales</taxon>
        <taxon>Candidatus Midichloriaceae</taxon>
        <taxon>Candidatus Jidaibacter</taxon>
    </lineage>
</organism>
<dbReference type="AlphaFoldDB" id="A0A0C1N0Z6"/>
<name>A0A0C1N0Z6_9RICK</name>
<evidence type="ECO:0008006" key="3">
    <source>
        <dbReference type="Google" id="ProtNLM"/>
    </source>
</evidence>
<dbReference type="Gene3D" id="3.40.50.1820">
    <property type="entry name" value="alpha/beta hydrolase"/>
    <property type="match status" value="1"/>
</dbReference>
<gene>
    <name evidence="1" type="ORF">NF27_CG01610</name>
</gene>
<reference evidence="1 2" key="1">
    <citation type="submission" date="2014-11" db="EMBL/GenBank/DDBJ databases">
        <title>A Rickettsiales Symbiont of Amoebae With Ancient Features.</title>
        <authorList>
            <person name="Schulz F."/>
            <person name="Martijn J."/>
            <person name="Wascher F."/>
            <person name="Kostanjsek R."/>
            <person name="Ettema T.J."/>
            <person name="Horn M."/>
        </authorList>
    </citation>
    <scope>NUCLEOTIDE SEQUENCE [LARGE SCALE GENOMIC DNA]</scope>
    <source>
        <strain evidence="1 2">UWC36</strain>
    </source>
</reference>
<evidence type="ECO:0000313" key="1">
    <source>
        <dbReference type="EMBL" id="KIE05981.1"/>
    </source>
</evidence>
<dbReference type="Proteomes" id="UP000031258">
    <property type="component" value="Unassembled WGS sequence"/>
</dbReference>
<dbReference type="EMBL" id="JSWE01000058">
    <property type="protein sequence ID" value="KIE05981.1"/>
    <property type="molecule type" value="Genomic_DNA"/>
</dbReference>
<proteinExistence type="predicted"/>
<dbReference type="STRING" id="86105.NF27_CG01610"/>
<evidence type="ECO:0000313" key="2">
    <source>
        <dbReference type="Proteomes" id="UP000031258"/>
    </source>
</evidence>
<comment type="caution">
    <text evidence="1">The sequence shown here is derived from an EMBL/GenBank/DDBJ whole genome shotgun (WGS) entry which is preliminary data.</text>
</comment>
<accession>A0A0C1N0Z6</accession>
<dbReference type="InterPro" id="IPR029058">
    <property type="entry name" value="AB_hydrolase_fold"/>
</dbReference>